<dbReference type="PIRSF" id="PIRSF026631">
    <property type="entry name" value="UCP026631"/>
    <property type="match status" value="1"/>
</dbReference>
<gene>
    <name evidence="4" type="ORF">GCM10023215_30500</name>
</gene>
<proteinExistence type="predicted"/>
<evidence type="ECO:0000256" key="2">
    <source>
        <dbReference type="SAM" id="Phobius"/>
    </source>
</evidence>
<keyword evidence="2" id="KW-1133">Transmembrane helix</keyword>
<dbReference type="Proteomes" id="UP001500325">
    <property type="component" value="Unassembled WGS sequence"/>
</dbReference>
<evidence type="ECO:0000256" key="1">
    <source>
        <dbReference type="SAM" id="MobiDB-lite"/>
    </source>
</evidence>
<keyword evidence="2" id="KW-0472">Membrane</keyword>
<dbReference type="InterPro" id="IPR005182">
    <property type="entry name" value="YdbS-like_PH"/>
</dbReference>
<sequence>MTVSADPAVEVPWRRLDPRMVVVEPVRTLVKLLPVLIVVLITGSNNDPVRPWVTLGIGVLVVAAGVVRWRTTRYRITAERVELHSGWLRRQRRSVPRDRIRTVDLTASPLHRAFRLSVVAVRAADSGGEHRHGGLTLDAVSTAEAETLRRELLDRRAPQPGEAPIAGSDAARATEPTTGSGTGPVAESPAEELARLHWSWLRFAPLTFSSLAGVGAIAAAAFNVLNELGVSPTEVDGVDAAAERLAAAPLWLAVGLVGLALLVVAVVGSVLLFTERWWGYRLTREADGTLRVRRGLLTTRSLSVAEERLRGVGVHEPLLLRAGGGAQTRALSTGLGREAQGGVLQPPAPRAEAHRVAGAALRRLHPGTEADPTRTPLRPHPPAARRRRYTRALVPVLVLVAAAALVGRVWPGLAWIWPGTLVLVPLAALLAADRYRALGHALTPRYLVSRLGGLSRRTVALQRSGVIGWTIRQSPFQRRAGLVTLQAVTAAGEGGYRVLDLGAADAVALVDATTPGLLPPTRD</sequence>
<dbReference type="PANTHER" id="PTHR34473:SF2">
    <property type="entry name" value="UPF0699 TRANSMEMBRANE PROTEIN YDBT"/>
    <property type="match status" value="1"/>
</dbReference>
<evidence type="ECO:0000259" key="3">
    <source>
        <dbReference type="Pfam" id="PF03703"/>
    </source>
</evidence>
<feature type="transmembrane region" description="Helical" evidence="2">
    <location>
        <begin position="21"/>
        <end position="43"/>
    </location>
</feature>
<organism evidence="4 5">
    <name type="scientific">Pseudonocardia yuanmonensis</name>
    <dbReference type="NCBI Taxonomy" id="1095914"/>
    <lineage>
        <taxon>Bacteria</taxon>
        <taxon>Bacillati</taxon>
        <taxon>Actinomycetota</taxon>
        <taxon>Actinomycetes</taxon>
        <taxon>Pseudonocardiales</taxon>
        <taxon>Pseudonocardiaceae</taxon>
        <taxon>Pseudonocardia</taxon>
    </lineage>
</organism>
<keyword evidence="2" id="KW-0812">Transmembrane</keyword>
<dbReference type="PANTHER" id="PTHR34473">
    <property type="entry name" value="UPF0699 TRANSMEMBRANE PROTEIN YDBS"/>
    <property type="match status" value="1"/>
</dbReference>
<feature type="transmembrane region" description="Helical" evidence="2">
    <location>
        <begin position="392"/>
        <end position="409"/>
    </location>
</feature>
<evidence type="ECO:0000313" key="5">
    <source>
        <dbReference type="Proteomes" id="UP001500325"/>
    </source>
</evidence>
<feature type="transmembrane region" description="Helical" evidence="2">
    <location>
        <begin position="245"/>
        <end position="274"/>
    </location>
</feature>
<feature type="transmembrane region" description="Helical" evidence="2">
    <location>
        <begin position="49"/>
        <end position="67"/>
    </location>
</feature>
<feature type="domain" description="YdbS-like PH" evidence="3">
    <location>
        <begin position="435"/>
        <end position="508"/>
    </location>
</feature>
<name>A0ABP8WPM6_9PSEU</name>
<dbReference type="EMBL" id="BAABIC010000009">
    <property type="protein sequence ID" value="GAA4691484.1"/>
    <property type="molecule type" value="Genomic_DNA"/>
</dbReference>
<dbReference type="RefSeq" id="WP_345381159.1">
    <property type="nucleotide sequence ID" value="NZ_BAABIC010000009.1"/>
</dbReference>
<accession>A0ABP8WPM6</accession>
<feature type="transmembrane region" description="Helical" evidence="2">
    <location>
        <begin position="203"/>
        <end position="225"/>
    </location>
</feature>
<feature type="transmembrane region" description="Helical" evidence="2">
    <location>
        <begin position="415"/>
        <end position="432"/>
    </location>
</feature>
<dbReference type="Pfam" id="PF03703">
    <property type="entry name" value="bPH_2"/>
    <property type="match status" value="2"/>
</dbReference>
<keyword evidence="5" id="KW-1185">Reference proteome</keyword>
<evidence type="ECO:0000313" key="4">
    <source>
        <dbReference type="EMBL" id="GAA4691484.1"/>
    </source>
</evidence>
<feature type="region of interest" description="Disordered" evidence="1">
    <location>
        <begin position="152"/>
        <end position="188"/>
    </location>
</feature>
<reference evidence="5" key="1">
    <citation type="journal article" date="2019" name="Int. J. Syst. Evol. Microbiol.">
        <title>The Global Catalogue of Microorganisms (GCM) 10K type strain sequencing project: providing services to taxonomists for standard genome sequencing and annotation.</title>
        <authorList>
            <consortium name="The Broad Institute Genomics Platform"/>
            <consortium name="The Broad Institute Genome Sequencing Center for Infectious Disease"/>
            <person name="Wu L."/>
            <person name="Ma J."/>
        </authorList>
    </citation>
    <scope>NUCLEOTIDE SEQUENCE [LARGE SCALE GENOMIC DNA]</scope>
    <source>
        <strain evidence="5">JCM 18055</strain>
    </source>
</reference>
<protein>
    <submittedName>
        <fullName evidence="4">PH domain-containing protein</fullName>
    </submittedName>
</protein>
<comment type="caution">
    <text evidence="4">The sequence shown here is derived from an EMBL/GenBank/DDBJ whole genome shotgun (WGS) entry which is preliminary data.</text>
</comment>
<feature type="domain" description="YdbS-like PH" evidence="3">
    <location>
        <begin position="69"/>
        <end position="151"/>
    </location>
</feature>
<dbReference type="InterPro" id="IPR014529">
    <property type="entry name" value="UCP026631"/>
</dbReference>